<dbReference type="InterPro" id="IPR050248">
    <property type="entry name" value="Polysacc_deacetylase_ArnD"/>
</dbReference>
<reference evidence="2" key="1">
    <citation type="submission" date="2020-10" db="EMBL/GenBank/DDBJ databases">
        <authorList>
            <person name="Kadnikov V."/>
            <person name="Beletsky A.V."/>
            <person name="Mardanov A.V."/>
            <person name="Karnachuk O.V."/>
            <person name="Ravin N.V."/>
        </authorList>
    </citation>
    <scope>NUCLEOTIDE SEQUENCE</scope>
    <source>
        <strain evidence="2">Bu02</strain>
    </source>
</reference>
<dbReference type="PROSITE" id="PS51677">
    <property type="entry name" value="NODB"/>
    <property type="match status" value="1"/>
</dbReference>
<evidence type="ECO:0000259" key="1">
    <source>
        <dbReference type="PROSITE" id="PS51677"/>
    </source>
</evidence>
<dbReference type="KEGG" id="fcz:IMF26_05810"/>
<accession>A0AAT9L9C4</accession>
<evidence type="ECO:0000313" key="2">
    <source>
        <dbReference type="EMBL" id="QUL97641.1"/>
    </source>
</evidence>
<dbReference type="AlphaFoldDB" id="A0AAT9L9C4"/>
<name>A0AAT9L9C4_9FIRM</name>
<dbReference type="GO" id="GO:0016810">
    <property type="term" value="F:hydrolase activity, acting on carbon-nitrogen (but not peptide) bonds"/>
    <property type="evidence" value="ECO:0007669"/>
    <property type="project" value="InterPro"/>
</dbReference>
<dbReference type="PANTHER" id="PTHR10587">
    <property type="entry name" value="GLYCOSYL TRANSFERASE-RELATED"/>
    <property type="match status" value="1"/>
</dbReference>
<gene>
    <name evidence="2" type="ORF">IMF26_05810</name>
</gene>
<protein>
    <submittedName>
        <fullName evidence="2">Polysaccharide deacetylase family protein</fullName>
    </submittedName>
</protein>
<dbReference type="InterPro" id="IPR011330">
    <property type="entry name" value="Glyco_hydro/deAcase_b/a-brl"/>
</dbReference>
<dbReference type="EMBL" id="CP062796">
    <property type="protein sequence ID" value="QUL97641.1"/>
    <property type="molecule type" value="Genomic_DNA"/>
</dbReference>
<dbReference type="Pfam" id="PF01522">
    <property type="entry name" value="Polysacc_deac_1"/>
    <property type="match status" value="1"/>
</dbReference>
<proteinExistence type="predicted"/>
<sequence>MTRTRRIDRVFPPPSMRVVAMTFDDGPTAAPARPFSERGITESILEIMAFFGAHGTFDVIGSTAENYPDTCGKVGSSRWSGTRFDHYPEFGKDVLAGAANQKDLLRKVVNAGHEVANHGFRHLAFGPERFVYRGRAHFSCIDEVVSDQKRLHDLVVSETGYRMVLGRPPHYIDKIPDGMDAYAVYETMGYQYLAASFDGGGWKPSSGNPRKDVEDMIAPLREALEKDPDSLNGQIIFEKDGYNMSLQAPVVAALPEKLKILKKYGYRVVTVRELLRYSAFRDLSPRHPAYEAAVALLQRDVPVAYRDNTVRPDEPCRVSEMLVWLSQSQSTSSGVLREGVLAQGKSAGTYSPPKGLEKIIPPEEGILTYRKLNRIVSELGLPHNSLSQDVRDEPVARWKAILAAVEILELIPLTETRYAESTQDPARTRISC</sequence>
<feature type="domain" description="NodB homology" evidence="1">
    <location>
        <begin position="17"/>
        <end position="269"/>
    </location>
</feature>
<dbReference type="SUPFAM" id="SSF88713">
    <property type="entry name" value="Glycoside hydrolase/deacetylase"/>
    <property type="match status" value="1"/>
</dbReference>
<dbReference type="Gene3D" id="3.20.20.370">
    <property type="entry name" value="Glycoside hydrolase/deacetylase"/>
    <property type="match status" value="1"/>
</dbReference>
<dbReference type="GO" id="GO:0005975">
    <property type="term" value="P:carbohydrate metabolic process"/>
    <property type="evidence" value="ECO:0007669"/>
    <property type="project" value="InterPro"/>
</dbReference>
<organism evidence="2">
    <name type="scientific">Candidatus Fermentithermobacillus carboniphilus</name>
    <dbReference type="NCBI Taxonomy" id="3085328"/>
    <lineage>
        <taxon>Bacteria</taxon>
        <taxon>Bacillati</taxon>
        <taxon>Bacillota</taxon>
        <taxon>Candidatus Fermentithermobacillia</taxon>
        <taxon>Candidatus Fermentithermobacillales</taxon>
        <taxon>Candidatus Fermentithermobacillaceae</taxon>
        <taxon>Candidatus Fermentithermobacillus</taxon>
    </lineage>
</organism>
<dbReference type="InterPro" id="IPR002509">
    <property type="entry name" value="NODB_dom"/>
</dbReference>
<reference evidence="2" key="2">
    <citation type="journal article" date="2023" name="Biology">
        <title>Prokaryotic Life Associated with Coal-Fire Gas Vents Revealed by Metagenomics.</title>
        <authorList>
            <person name="Kadnikov V.V."/>
            <person name="Mardanov A.V."/>
            <person name="Beletsky A.V."/>
            <person name="Karnachuk O.V."/>
            <person name="Ravin N.V."/>
        </authorList>
    </citation>
    <scope>NUCLEOTIDE SEQUENCE</scope>
    <source>
        <strain evidence="2">Bu02</strain>
    </source>
</reference>